<dbReference type="HOGENOM" id="CLU_118993_1_3_9"/>
<evidence type="ECO:0000259" key="3">
    <source>
        <dbReference type="PROSITE" id="PS51866"/>
    </source>
</evidence>
<name>K0AZL3_GOTA9</name>
<dbReference type="KEGG" id="cad:Curi_c07330"/>
<dbReference type="Gene3D" id="2.40.50.100">
    <property type="match status" value="1"/>
</dbReference>
<reference evidence="4 5" key="1">
    <citation type="journal article" date="2012" name="PLoS ONE">
        <title>The purine-utilizing bacterium Clostridium acidurici 9a: a genome-guided metabolic reconsideration.</title>
        <authorList>
            <person name="Hartwich K."/>
            <person name="Poehlein A."/>
            <person name="Daniel R."/>
        </authorList>
    </citation>
    <scope>NUCLEOTIDE SEQUENCE [LARGE SCALE GENOMIC DNA]</scope>
    <source>
        <strain evidence="5">ATCC 7906 / DSM 604 / BCRC 14475 / CIP 104303 / KCTC 5404 / NCIMB 10678 / 9a</strain>
    </source>
</reference>
<gene>
    <name evidence="4" type="primary">mop1</name>
    <name evidence="4" type="ordered locus">Curi_c07330</name>
</gene>
<evidence type="ECO:0000313" key="4">
    <source>
        <dbReference type="EMBL" id="AFS77806.1"/>
    </source>
</evidence>
<dbReference type="Pfam" id="PF03459">
    <property type="entry name" value="TOBE"/>
    <property type="match status" value="1"/>
</dbReference>
<dbReference type="PATRIC" id="fig|1128398.3.peg.780"/>
<organism evidence="4 5">
    <name type="scientific">Gottschalkia acidurici (strain ATCC 7906 / DSM 604 / BCRC 14475 / CIP 104303 / KCTC 5404 / NCIMB 10678 / 9a)</name>
    <name type="common">Clostridium acidurici</name>
    <dbReference type="NCBI Taxonomy" id="1128398"/>
    <lineage>
        <taxon>Bacteria</taxon>
        <taxon>Bacillati</taxon>
        <taxon>Bacillota</taxon>
        <taxon>Tissierellia</taxon>
        <taxon>Tissierellales</taxon>
        <taxon>Gottschalkiaceae</taxon>
        <taxon>Gottschalkia</taxon>
    </lineage>
</organism>
<dbReference type="AlphaFoldDB" id="K0AZL3"/>
<feature type="domain" description="Mop" evidence="3">
    <location>
        <begin position="2"/>
        <end position="68"/>
    </location>
</feature>
<dbReference type="GO" id="GO:0015689">
    <property type="term" value="P:molybdate ion transport"/>
    <property type="evidence" value="ECO:0007669"/>
    <property type="project" value="InterPro"/>
</dbReference>
<dbReference type="Proteomes" id="UP000006094">
    <property type="component" value="Chromosome"/>
</dbReference>
<keyword evidence="1 2" id="KW-0500">Molybdenum</keyword>
<dbReference type="OrthoDB" id="122515at2"/>
<dbReference type="InterPro" id="IPR004606">
    <property type="entry name" value="Mop_domain"/>
</dbReference>
<protein>
    <submittedName>
        <fullName evidence="4">Molybdenopterin-binding protein Mop</fullName>
    </submittedName>
</protein>
<evidence type="ECO:0000313" key="5">
    <source>
        <dbReference type="Proteomes" id="UP000006094"/>
    </source>
</evidence>
<evidence type="ECO:0000256" key="1">
    <source>
        <dbReference type="ARBA" id="ARBA00022505"/>
    </source>
</evidence>
<dbReference type="SUPFAM" id="SSF50331">
    <property type="entry name" value="MOP-like"/>
    <property type="match status" value="1"/>
</dbReference>
<dbReference type="NCBIfam" id="TIGR00638">
    <property type="entry name" value="Mop"/>
    <property type="match status" value="1"/>
</dbReference>
<accession>K0AZL3</accession>
<proteinExistence type="predicted"/>
<dbReference type="PROSITE" id="PS51866">
    <property type="entry name" value="MOP"/>
    <property type="match status" value="1"/>
</dbReference>
<dbReference type="EMBL" id="CP003326">
    <property type="protein sequence ID" value="AFS77806.1"/>
    <property type="molecule type" value="Genomic_DNA"/>
</dbReference>
<dbReference type="STRING" id="1128398.Curi_c07330"/>
<dbReference type="eggNOG" id="COG3585">
    <property type="taxonomic scope" value="Bacteria"/>
</dbReference>
<dbReference type="InterPro" id="IPR008995">
    <property type="entry name" value="Mo/tungstate-bd_C_term_dom"/>
</dbReference>
<keyword evidence="5" id="KW-1185">Reference proteome</keyword>
<dbReference type="RefSeq" id="WP_014966943.1">
    <property type="nucleotide sequence ID" value="NC_018664.1"/>
</dbReference>
<dbReference type="InterPro" id="IPR005116">
    <property type="entry name" value="Transp-assoc_OB_typ1"/>
</dbReference>
<evidence type="ECO:0000256" key="2">
    <source>
        <dbReference type="PROSITE-ProRule" id="PRU01213"/>
    </source>
</evidence>
<sequence>MKISARNQLKGKVLNINEGSVNSEVELDLGNGQTIVSIITKSSVENLDIKVGDEVTAIIKASAVMLGK</sequence>